<dbReference type="CDD" id="cd00093">
    <property type="entry name" value="HTH_XRE"/>
    <property type="match status" value="1"/>
</dbReference>
<sequence length="260" mass="29896">MIIVPEKEALIRKFAGRKIRFYRKKAKMTQDEFGIRLAKELGKKADIQATTISNWEYGRVPIRNLEAIAKVLNVTVDDLIPGEEEFEEELGTKKLTEQEDVSLTLTDEKYKLQSNFRLPVSVEELERYDGEPVWVRSRNSMYSGKWGIVDALRQTIVFKKGVYTKFSDIDGIIYRFPQPFSLPVDAIGRPLAVSEVRKSIEPIWVEIISSDMTEKILMKGWYEYYHNSDCVSNNSGSILSLSLYGKTWVAFTDPCKADED</sequence>
<protein>
    <submittedName>
        <fullName evidence="2">Helix-turn-helix transcriptional regulator</fullName>
    </submittedName>
</protein>
<dbReference type="SMART" id="SM00530">
    <property type="entry name" value="HTH_XRE"/>
    <property type="match status" value="1"/>
</dbReference>
<dbReference type="Proteomes" id="UP001454489">
    <property type="component" value="Unassembled WGS sequence"/>
</dbReference>
<accession>A0ABV1HCX5</accession>
<reference evidence="2 3" key="1">
    <citation type="submission" date="2024-03" db="EMBL/GenBank/DDBJ databases">
        <title>Human intestinal bacterial collection.</title>
        <authorList>
            <person name="Pauvert C."/>
            <person name="Hitch T.C.A."/>
            <person name="Clavel T."/>
        </authorList>
    </citation>
    <scope>NUCLEOTIDE SEQUENCE [LARGE SCALE GENOMIC DNA]</scope>
    <source>
        <strain evidence="2 3">CLA-AA-H185</strain>
    </source>
</reference>
<evidence type="ECO:0000313" key="2">
    <source>
        <dbReference type="EMBL" id="MEQ2557568.1"/>
    </source>
</evidence>
<evidence type="ECO:0000259" key="1">
    <source>
        <dbReference type="PROSITE" id="PS50943"/>
    </source>
</evidence>
<dbReference type="InterPro" id="IPR010982">
    <property type="entry name" value="Lambda_DNA-bd_dom_sf"/>
</dbReference>
<organism evidence="2 3">
    <name type="scientific">Maccoyibacter intestinihominis</name>
    <dbReference type="NCBI Taxonomy" id="3133499"/>
    <lineage>
        <taxon>Bacteria</taxon>
        <taxon>Bacillati</taxon>
        <taxon>Bacillota</taxon>
        <taxon>Clostridia</taxon>
        <taxon>Lachnospirales</taxon>
        <taxon>Lachnospiraceae</taxon>
        <taxon>Maccoyibacter</taxon>
    </lineage>
</organism>
<dbReference type="SUPFAM" id="SSF47413">
    <property type="entry name" value="lambda repressor-like DNA-binding domains"/>
    <property type="match status" value="1"/>
</dbReference>
<dbReference type="Gene3D" id="1.10.260.40">
    <property type="entry name" value="lambda repressor-like DNA-binding domains"/>
    <property type="match status" value="1"/>
</dbReference>
<gene>
    <name evidence="2" type="ORF">WMO43_06775</name>
</gene>
<feature type="domain" description="HTH cro/C1-type" evidence="1">
    <location>
        <begin position="19"/>
        <end position="79"/>
    </location>
</feature>
<dbReference type="RefSeq" id="WP_353530669.1">
    <property type="nucleotide sequence ID" value="NZ_JBBMEX010000006.1"/>
</dbReference>
<dbReference type="Pfam" id="PF01381">
    <property type="entry name" value="HTH_3"/>
    <property type="match status" value="1"/>
</dbReference>
<dbReference type="EMBL" id="JBBMEX010000006">
    <property type="protein sequence ID" value="MEQ2557568.1"/>
    <property type="molecule type" value="Genomic_DNA"/>
</dbReference>
<dbReference type="InterPro" id="IPR001387">
    <property type="entry name" value="Cro/C1-type_HTH"/>
</dbReference>
<name>A0ABV1HCX5_9FIRM</name>
<keyword evidence="3" id="KW-1185">Reference proteome</keyword>
<evidence type="ECO:0000313" key="3">
    <source>
        <dbReference type="Proteomes" id="UP001454489"/>
    </source>
</evidence>
<comment type="caution">
    <text evidence="2">The sequence shown here is derived from an EMBL/GenBank/DDBJ whole genome shotgun (WGS) entry which is preliminary data.</text>
</comment>
<proteinExistence type="predicted"/>
<dbReference type="PROSITE" id="PS50943">
    <property type="entry name" value="HTH_CROC1"/>
    <property type="match status" value="1"/>
</dbReference>